<dbReference type="PANTHER" id="PTHR46601">
    <property type="entry name" value="ULP_PROTEASE DOMAIN-CONTAINING PROTEIN"/>
    <property type="match status" value="1"/>
</dbReference>
<keyword evidence="2" id="KW-1185">Reference proteome</keyword>
<gene>
    <name evidence="1" type="ORF">CVLEPA_LOCUS22720</name>
</gene>
<sequence length="477" mass="54660">MANRDDKMDMDNCSFYSEESSCHQFQHTRTSFIRSTTKYEEIRLLRLRTGRKTNDIKTICSHHEQELLTKFSSLKKKCCDPTNKHPGKSRTKSLSVVSLDMFEKLSDPPCVVVPGVKVCIECLMILQRKKVQSKQDETEETRAMHMDVDNSSPENVNSSFVNLNTTLVDLDETPIKTAHMPTSTKITKGKQKLASATRTLKRKLELSYKVPLYSSDSDDEKCAKDYQRYQSIMTQLKEKFVQSQSYQERVQILTLSPFTIDRTMKEFGATNYLVKKSRDVKKQKGILGICDKNKGKTLSEELKNDVCGFYECDENSRMCPGMKDSVSVRNKNGEKVQHQKRLVLSNLKELHSSWKETYPEKKIGFSSFAALRPKWCVLAGSSGTHSVCVCKYHQNPKLMAEGCLKSSVRDLMKFCVCSTENEKCMMGHCKDCLGREGLIDHLKNCEELNDVEDVTYQQWISMIARNLPLLRNQKKTS</sequence>
<name>A0ABP0GGK6_CLALP</name>
<reference evidence="1 2" key="1">
    <citation type="submission" date="2024-02" db="EMBL/GenBank/DDBJ databases">
        <authorList>
            <person name="Daric V."/>
            <person name="Darras S."/>
        </authorList>
    </citation>
    <scope>NUCLEOTIDE SEQUENCE [LARGE SCALE GENOMIC DNA]</scope>
</reference>
<dbReference type="Proteomes" id="UP001642483">
    <property type="component" value="Unassembled WGS sequence"/>
</dbReference>
<comment type="caution">
    <text evidence="1">The sequence shown here is derived from an EMBL/GenBank/DDBJ whole genome shotgun (WGS) entry which is preliminary data.</text>
</comment>
<protein>
    <recommendedName>
        <fullName evidence="3">TAZ-type domain-containing protein</fullName>
    </recommendedName>
</protein>
<organism evidence="1 2">
    <name type="scientific">Clavelina lepadiformis</name>
    <name type="common">Light-bulb sea squirt</name>
    <name type="synonym">Ascidia lepadiformis</name>
    <dbReference type="NCBI Taxonomy" id="159417"/>
    <lineage>
        <taxon>Eukaryota</taxon>
        <taxon>Metazoa</taxon>
        <taxon>Chordata</taxon>
        <taxon>Tunicata</taxon>
        <taxon>Ascidiacea</taxon>
        <taxon>Aplousobranchia</taxon>
        <taxon>Clavelinidae</taxon>
        <taxon>Clavelina</taxon>
    </lineage>
</organism>
<proteinExistence type="predicted"/>
<evidence type="ECO:0000313" key="2">
    <source>
        <dbReference type="Proteomes" id="UP001642483"/>
    </source>
</evidence>
<dbReference type="EMBL" id="CAWYQH010000112">
    <property type="protein sequence ID" value="CAK8690078.1"/>
    <property type="molecule type" value="Genomic_DNA"/>
</dbReference>
<evidence type="ECO:0008006" key="3">
    <source>
        <dbReference type="Google" id="ProtNLM"/>
    </source>
</evidence>
<evidence type="ECO:0000313" key="1">
    <source>
        <dbReference type="EMBL" id="CAK8690078.1"/>
    </source>
</evidence>
<accession>A0ABP0GGK6</accession>
<dbReference type="PANTHER" id="PTHR46601:SF1">
    <property type="entry name" value="ADF-H DOMAIN-CONTAINING PROTEIN"/>
    <property type="match status" value="1"/>
</dbReference>